<protein>
    <submittedName>
        <fullName evidence="1">Uncharacterized protein</fullName>
    </submittedName>
</protein>
<proteinExistence type="predicted"/>
<organism evidence="1 2">
    <name type="scientific">Leptospira kirschneri str. H1</name>
    <dbReference type="NCBI Taxonomy" id="1049966"/>
    <lineage>
        <taxon>Bacteria</taxon>
        <taxon>Pseudomonadati</taxon>
        <taxon>Spirochaetota</taxon>
        <taxon>Spirochaetia</taxon>
        <taxon>Leptospirales</taxon>
        <taxon>Leptospiraceae</taxon>
        <taxon>Leptospira</taxon>
    </lineage>
</organism>
<gene>
    <name evidence="1" type="ORF">LEP1GSC081_1346</name>
</gene>
<dbReference type="EMBL" id="AHMY02000026">
    <property type="protein sequence ID" value="EKO16377.1"/>
    <property type="molecule type" value="Genomic_DNA"/>
</dbReference>
<reference evidence="1 2" key="1">
    <citation type="submission" date="2012-10" db="EMBL/GenBank/DDBJ databases">
        <authorList>
            <person name="Harkins D.M."/>
            <person name="Durkin A.S."/>
            <person name="Brinkac L.M."/>
            <person name="Selengut J.D."/>
            <person name="Sanka R."/>
            <person name="DePew J."/>
            <person name="Purushe J."/>
            <person name="Peacock S.J."/>
            <person name="Thaipadungpanit J."/>
            <person name="Wuthiekanun V.W."/>
            <person name="Day N.P."/>
            <person name="Vinetz J.M."/>
            <person name="Sutton G.G."/>
            <person name="Nelson W.C."/>
            <person name="Fouts D.E."/>
        </authorList>
    </citation>
    <scope>NUCLEOTIDE SEQUENCE [LARGE SCALE GENOMIC DNA]</scope>
    <source>
        <strain evidence="1 2">H1</strain>
    </source>
</reference>
<sequence>MGWLQVETDRYENGSGWILELDGMFGWILYNEEIEDEFPDTFIVLADLFTNPGLSVITLDPESGKIPNQYIPALAINDTFTVNNQAGMLSLNAQRGDIAIRTDIPGPGMFMLSGDDPTFLPNWIPITAQFPDWNNIRNKPTEYPSVAHDHDTRYYTKSESDSALSQKRNISTPIPAAEVTEDISHRFVSDAEKNLWNNPDPPKWPVIQNKPVTFPPDSHDHDARYYTKSETDTSLSQKRNISTPIPAAEVITDSTHRFVTDTQIASWNAGGGGLANPLNQDINFSTGRILKLNNTPVAGWLEDGTPFFKKRFIFTMTTETVVTITHGINNAATNLRIIGYDVYGKNPVAGASPNLIGPPMYTPSQINYSDTVITFRRSDASLPSQFCLTITYI</sequence>
<evidence type="ECO:0000313" key="2">
    <source>
        <dbReference type="Proteomes" id="UP000006253"/>
    </source>
</evidence>
<name>A0A0E2B6A9_9LEPT</name>
<dbReference type="Proteomes" id="UP000006253">
    <property type="component" value="Unassembled WGS sequence"/>
</dbReference>
<dbReference type="RefSeq" id="WP_004764967.1">
    <property type="nucleotide sequence ID" value="NZ_AHMY02000026.1"/>
</dbReference>
<dbReference type="AlphaFoldDB" id="A0A0E2B6A9"/>
<accession>A0A0E2B6A9</accession>
<evidence type="ECO:0000313" key="1">
    <source>
        <dbReference type="EMBL" id="EKO16377.1"/>
    </source>
</evidence>
<comment type="caution">
    <text evidence="1">The sequence shown here is derived from an EMBL/GenBank/DDBJ whole genome shotgun (WGS) entry which is preliminary data.</text>
</comment>